<feature type="binding site" evidence="13">
    <location>
        <begin position="9"/>
        <end position="11"/>
    </location>
    <ligand>
        <name>substrate</name>
    </ligand>
</feature>
<accession>A0A7H1MF12</accession>
<dbReference type="AlphaFoldDB" id="A0A7H1MF12"/>
<dbReference type="KEGG" id="nmus:H7A79_1167"/>
<comment type="similarity">
    <text evidence="2">Belongs to the HAD-like hydrolase superfamily. CbbY/CbbZ/Gph/YieH family.</text>
</comment>
<feature type="binding site" evidence="13">
    <location>
        <position position="52"/>
    </location>
    <ligand>
        <name>substrate</name>
    </ligand>
</feature>
<dbReference type="InterPro" id="IPR023198">
    <property type="entry name" value="PGP-like_dom2"/>
</dbReference>
<feature type="site" description="Important for catalytic activity and assists the phosphoryl transfer reaction to Asp8 by balancing charge and orienting the reacting groups" evidence="15">
    <location>
        <position position="116"/>
    </location>
</feature>
<reference evidence="16" key="1">
    <citation type="submission" date="2024-06" db="EMBL/GenBank/DDBJ databases">
        <title>Complete Genome Sequence of mouse commensal type strain Neisseria musculi.</title>
        <authorList>
            <person name="Thapa E."/>
            <person name="Aluvathingal J."/>
            <person name="Nadendla S."/>
            <person name="Mehta A."/>
            <person name="Tettelin H."/>
            <person name="Weyand N.J."/>
        </authorList>
    </citation>
    <scope>NUCLEOTIDE SEQUENCE</scope>
    <source>
        <strain evidence="16">NW831</strain>
    </source>
</reference>
<dbReference type="Gene3D" id="3.40.50.1000">
    <property type="entry name" value="HAD superfamily/HAD-like"/>
    <property type="match status" value="1"/>
</dbReference>
<feature type="active site" description="Nucleophile" evidence="12">
    <location>
        <position position="9"/>
    </location>
</feature>
<evidence type="ECO:0000256" key="13">
    <source>
        <dbReference type="PIRSR" id="PIRSR610972-2"/>
    </source>
</evidence>
<evidence type="ECO:0000256" key="9">
    <source>
        <dbReference type="ARBA" id="ARBA00044926"/>
    </source>
</evidence>
<sequence length="224" mass="23772">MTFKAVLFDLDGVITDTAEYHYLAWKKLADSLGITIDRRFNEQLKGVSREDSLKKILAHGGLQNAFTPERFAGLLTQKNDRYVEMIQAITPADVYPGILVLLQSLKAAGKKIALASASKNGPFLLEKMALTPYFDAIADPAKVALSKPAPDIFLAAAKGTGTAIGECIGIEDAAAGIAAIKAAGALPVGVGSPEHLGSDIAVVADTRSLTLDYLQQVWDSACRL</sequence>
<organism evidence="16 17">
    <name type="scientific">Neisseria musculi</name>
    <dbReference type="NCBI Taxonomy" id="1815583"/>
    <lineage>
        <taxon>Bacteria</taxon>
        <taxon>Pseudomonadati</taxon>
        <taxon>Pseudomonadota</taxon>
        <taxon>Betaproteobacteria</taxon>
        <taxon>Neisseriales</taxon>
        <taxon>Neisseriaceae</taxon>
        <taxon>Neisseria</taxon>
    </lineage>
</organism>
<dbReference type="InterPro" id="IPR010976">
    <property type="entry name" value="B-phosphoglucomutase_hydrolase"/>
</dbReference>
<feature type="binding site" evidence="14">
    <location>
        <position position="11"/>
    </location>
    <ligand>
        <name>Mg(2+)</name>
        <dbReference type="ChEBI" id="CHEBI:18420"/>
    </ligand>
</feature>
<comment type="cofactor">
    <cofactor evidence="14">
        <name>Mg(2+)</name>
        <dbReference type="ChEBI" id="CHEBI:18420"/>
    </cofactor>
    <text evidence="14">Binds 2 magnesium ions per subunit.</text>
</comment>
<dbReference type="GO" id="GO:0008801">
    <property type="term" value="F:beta-phosphoglucomutase activity"/>
    <property type="evidence" value="ECO:0007669"/>
    <property type="project" value="UniProtKB-EC"/>
</dbReference>
<dbReference type="PANTHER" id="PTHR18901">
    <property type="entry name" value="2-DEOXYGLUCOSE-6-PHOSPHATE PHOSPHATASE 2"/>
    <property type="match status" value="1"/>
</dbReference>
<dbReference type="NCBIfam" id="TIGR01509">
    <property type="entry name" value="HAD-SF-IA-v3"/>
    <property type="match status" value="1"/>
</dbReference>
<dbReference type="SFLD" id="SFLDS00003">
    <property type="entry name" value="Haloacid_Dehalogenase"/>
    <property type="match status" value="1"/>
</dbReference>
<dbReference type="EMBL" id="CP060414">
    <property type="protein sequence ID" value="QNT60227.1"/>
    <property type="molecule type" value="Genomic_DNA"/>
</dbReference>
<keyword evidence="4" id="KW-0597">Phosphoprotein</keyword>
<dbReference type="GO" id="GO:0000287">
    <property type="term" value="F:magnesium ion binding"/>
    <property type="evidence" value="ECO:0007669"/>
    <property type="project" value="InterPro"/>
</dbReference>
<evidence type="ECO:0000256" key="1">
    <source>
        <dbReference type="ARBA" id="ARBA00004496"/>
    </source>
</evidence>
<dbReference type="EC" id="5.4.2.6" evidence="10"/>
<evidence type="ECO:0000256" key="15">
    <source>
        <dbReference type="PIRSR" id="PIRSR610972-4"/>
    </source>
</evidence>
<evidence type="ECO:0000256" key="6">
    <source>
        <dbReference type="ARBA" id="ARBA00022842"/>
    </source>
</evidence>
<feature type="binding site" evidence="14">
    <location>
        <position position="172"/>
    </location>
    <ligand>
        <name>Mg(2+)</name>
        <dbReference type="ChEBI" id="CHEBI:18420"/>
    </ligand>
</feature>
<evidence type="ECO:0000256" key="11">
    <source>
        <dbReference type="ARBA" id="ARBA00044991"/>
    </source>
</evidence>
<evidence type="ECO:0000256" key="4">
    <source>
        <dbReference type="ARBA" id="ARBA00022553"/>
    </source>
</evidence>
<evidence type="ECO:0000313" key="16">
    <source>
        <dbReference type="EMBL" id="QNT60227.1"/>
    </source>
</evidence>
<feature type="binding site" evidence="13">
    <location>
        <begin position="116"/>
        <end position="120"/>
    </location>
    <ligand>
        <name>substrate</name>
    </ligand>
</feature>
<dbReference type="InterPro" id="IPR023214">
    <property type="entry name" value="HAD_sf"/>
</dbReference>
<dbReference type="SFLD" id="SFLDF00046">
    <property type="entry name" value="beta-phosphoglucomutase"/>
    <property type="match status" value="1"/>
</dbReference>
<comment type="subcellular location">
    <subcellularLocation>
        <location evidence="1">Cytoplasm</location>
    </subcellularLocation>
</comment>
<dbReference type="InterPro" id="IPR036412">
    <property type="entry name" value="HAD-like_sf"/>
</dbReference>
<evidence type="ECO:0000256" key="12">
    <source>
        <dbReference type="PIRSR" id="PIRSR610972-1"/>
    </source>
</evidence>
<dbReference type="GO" id="GO:0005737">
    <property type="term" value="C:cytoplasm"/>
    <property type="evidence" value="ECO:0007669"/>
    <property type="project" value="UniProtKB-SubCell"/>
</dbReference>
<evidence type="ECO:0000256" key="3">
    <source>
        <dbReference type="ARBA" id="ARBA00022490"/>
    </source>
</evidence>
<protein>
    <recommendedName>
        <fullName evidence="11">Beta-phosphoglucomutase</fullName>
        <ecNumber evidence="10">5.4.2.6</ecNumber>
    </recommendedName>
</protein>
<dbReference type="InterPro" id="IPR010972">
    <property type="entry name" value="Beta-PGM"/>
</dbReference>
<dbReference type="Gene3D" id="1.10.150.240">
    <property type="entry name" value="Putative phosphatase, domain 2"/>
    <property type="match status" value="1"/>
</dbReference>
<dbReference type="InterPro" id="IPR006439">
    <property type="entry name" value="HAD-SF_hydro_IA"/>
</dbReference>
<feature type="binding site" evidence="13">
    <location>
        <position position="78"/>
    </location>
    <ligand>
        <name>substrate</name>
    </ligand>
</feature>
<feature type="active site" description="Proton donor/acceptor" evidence="12">
    <location>
        <position position="11"/>
    </location>
</feature>
<evidence type="ECO:0000256" key="14">
    <source>
        <dbReference type="PIRSR" id="PIRSR610972-3"/>
    </source>
</evidence>
<dbReference type="PANTHER" id="PTHR18901:SF38">
    <property type="entry name" value="PSEUDOURIDINE-5'-PHOSPHATASE"/>
    <property type="match status" value="1"/>
</dbReference>
<dbReference type="CDD" id="cd02598">
    <property type="entry name" value="HAD_BPGM"/>
    <property type="match status" value="1"/>
</dbReference>
<feature type="binding site" evidence="13">
    <location>
        <begin position="44"/>
        <end position="49"/>
    </location>
    <ligand>
        <name>substrate</name>
    </ligand>
</feature>
<evidence type="ECO:0000313" key="17">
    <source>
        <dbReference type="Proteomes" id="UP000516412"/>
    </source>
</evidence>
<dbReference type="GO" id="GO:0005975">
    <property type="term" value="P:carbohydrate metabolic process"/>
    <property type="evidence" value="ECO:0007669"/>
    <property type="project" value="InterPro"/>
</dbReference>
<keyword evidence="8" id="KW-0119">Carbohydrate metabolism</keyword>
<dbReference type="Proteomes" id="UP000516412">
    <property type="component" value="Chromosome"/>
</dbReference>
<gene>
    <name evidence="16" type="primary">pgmB</name>
    <name evidence="16" type="ORF">H7A79_1167</name>
</gene>
<dbReference type="RefSeq" id="WP_187001418.1">
    <property type="nucleotide sequence ID" value="NZ_CP060414.2"/>
</dbReference>
<feature type="binding site" evidence="14">
    <location>
        <position position="171"/>
    </location>
    <ligand>
        <name>Mg(2+)</name>
        <dbReference type="ChEBI" id="CHEBI:18420"/>
    </ligand>
</feature>
<dbReference type="SUPFAM" id="SSF56784">
    <property type="entry name" value="HAD-like"/>
    <property type="match status" value="1"/>
</dbReference>
<feature type="site" description="Important for catalytic activity and assists the phosphoryl transfer reaction to Asp8 by balancing charge and orienting the reacting groups" evidence="15">
    <location>
        <position position="147"/>
    </location>
</feature>
<evidence type="ECO:0000256" key="10">
    <source>
        <dbReference type="ARBA" id="ARBA00044968"/>
    </source>
</evidence>
<feature type="binding site" evidence="14">
    <location>
        <position position="9"/>
    </location>
    <ligand>
        <name>Mg(2+)</name>
        <dbReference type="ChEBI" id="CHEBI:18420"/>
    </ligand>
</feature>
<keyword evidence="6 14" id="KW-0460">Magnesium</keyword>
<dbReference type="SFLD" id="SFLDG01135">
    <property type="entry name" value="C1.5.6:_HAD__Beta-PGM__Phospha"/>
    <property type="match status" value="1"/>
</dbReference>
<keyword evidence="3" id="KW-0963">Cytoplasm</keyword>
<dbReference type="NCBIfam" id="TIGR02009">
    <property type="entry name" value="PGMB-YQAB-SF"/>
    <property type="match status" value="1"/>
</dbReference>
<dbReference type="Pfam" id="PF00702">
    <property type="entry name" value="Hydrolase"/>
    <property type="match status" value="1"/>
</dbReference>
<name>A0A7H1MF12_9NEIS</name>
<dbReference type="NCBIfam" id="TIGR01990">
    <property type="entry name" value="bPGM"/>
    <property type="match status" value="1"/>
</dbReference>
<proteinExistence type="inferred from homology"/>
<feature type="binding site" evidence="13">
    <location>
        <position position="147"/>
    </location>
    <ligand>
        <name>substrate</name>
    </ligand>
</feature>
<keyword evidence="5 14" id="KW-0479">Metal-binding</keyword>
<evidence type="ECO:0000256" key="8">
    <source>
        <dbReference type="ARBA" id="ARBA00023277"/>
    </source>
</evidence>
<comment type="catalytic activity">
    <reaction evidence="9">
        <text>beta-D-glucose 1-phosphate = beta-D-glucose 6-phosphate</text>
        <dbReference type="Rhea" id="RHEA:20113"/>
        <dbReference type="ChEBI" id="CHEBI:57684"/>
        <dbReference type="ChEBI" id="CHEBI:58247"/>
        <dbReference type="EC" id="5.4.2.6"/>
    </reaction>
</comment>
<evidence type="ECO:0000256" key="7">
    <source>
        <dbReference type="ARBA" id="ARBA00023235"/>
    </source>
</evidence>
<evidence type="ECO:0000256" key="5">
    <source>
        <dbReference type="ARBA" id="ARBA00022723"/>
    </source>
</evidence>
<dbReference type="SFLD" id="SFLDG01129">
    <property type="entry name" value="C1.5:_HAD__Beta-PGM__Phosphata"/>
    <property type="match status" value="1"/>
</dbReference>
<feature type="binding site" evidence="13">
    <location>
        <position position="25"/>
    </location>
    <ligand>
        <name>substrate</name>
    </ligand>
</feature>
<keyword evidence="17" id="KW-1185">Reference proteome</keyword>
<evidence type="ECO:0000256" key="2">
    <source>
        <dbReference type="ARBA" id="ARBA00006171"/>
    </source>
</evidence>
<dbReference type="FunFam" id="1.10.150.240:FF:000010">
    <property type="entry name" value="Beta-phosphoglucomutase"/>
    <property type="match status" value="1"/>
</dbReference>
<keyword evidence="7" id="KW-0413">Isomerase</keyword>